<dbReference type="InterPro" id="IPR017881">
    <property type="entry name" value="NirD"/>
</dbReference>
<dbReference type="NCBIfam" id="TIGR02378">
    <property type="entry name" value="nirD_assim_sml"/>
    <property type="match status" value="1"/>
</dbReference>
<evidence type="ECO:0000256" key="1">
    <source>
        <dbReference type="ARBA" id="ARBA00022714"/>
    </source>
</evidence>
<keyword evidence="2" id="KW-0479">Metal-binding</keyword>
<evidence type="ECO:0000313" key="9">
    <source>
        <dbReference type="Proteomes" id="UP000574690"/>
    </source>
</evidence>
<dbReference type="CDD" id="cd03529">
    <property type="entry name" value="Rieske_NirD"/>
    <property type="match status" value="1"/>
</dbReference>
<dbReference type="Proteomes" id="UP000574690">
    <property type="component" value="Unassembled WGS sequence"/>
</dbReference>
<dbReference type="Pfam" id="PF13806">
    <property type="entry name" value="Rieske_2"/>
    <property type="match status" value="1"/>
</dbReference>
<dbReference type="AlphaFoldDB" id="A0A850C4Q3"/>
<dbReference type="PANTHER" id="PTHR40562">
    <property type="match status" value="1"/>
</dbReference>
<dbReference type="PANTHER" id="PTHR40562:SF1">
    <property type="entry name" value="NITRITE REDUCTASE (NADH) SMALL SUBUNIT"/>
    <property type="match status" value="1"/>
</dbReference>
<dbReference type="GO" id="GO:0042128">
    <property type="term" value="P:nitrate assimilation"/>
    <property type="evidence" value="ECO:0007669"/>
    <property type="project" value="UniProtKB-KW"/>
</dbReference>
<feature type="domain" description="Rieske" evidence="7">
    <location>
        <begin position="5"/>
        <end position="106"/>
    </location>
</feature>
<evidence type="ECO:0000256" key="4">
    <source>
        <dbReference type="ARBA" id="ARBA00023004"/>
    </source>
</evidence>
<dbReference type="PROSITE" id="PS51300">
    <property type="entry name" value="NIRD"/>
    <property type="match status" value="1"/>
</dbReference>
<gene>
    <name evidence="8" type="primary">nirD</name>
    <name evidence="8" type="ORF">HOQ43_12940</name>
</gene>
<evidence type="ECO:0000256" key="2">
    <source>
        <dbReference type="ARBA" id="ARBA00022723"/>
    </source>
</evidence>
<accession>A0A850C4Q3</accession>
<name>A0A850C4Q3_9ACTN</name>
<keyword evidence="4" id="KW-0408">Iron</keyword>
<dbReference type="InterPro" id="IPR012748">
    <property type="entry name" value="Rieske-like_NirD"/>
</dbReference>
<dbReference type="GO" id="GO:0004497">
    <property type="term" value="F:monooxygenase activity"/>
    <property type="evidence" value="ECO:0007669"/>
    <property type="project" value="UniProtKB-ARBA"/>
</dbReference>
<organism evidence="8 9">
    <name type="scientific">Glycomyces artemisiae</name>
    <dbReference type="NCBI Taxonomy" id="1076443"/>
    <lineage>
        <taxon>Bacteria</taxon>
        <taxon>Bacillati</taxon>
        <taxon>Actinomycetota</taxon>
        <taxon>Actinomycetes</taxon>
        <taxon>Glycomycetales</taxon>
        <taxon>Glycomycetaceae</taxon>
        <taxon>Glycomyces</taxon>
    </lineage>
</organism>
<keyword evidence="1" id="KW-0001">2Fe-2S</keyword>
<keyword evidence="5" id="KW-0411">Iron-sulfur</keyword>
<proteinExistence type="predicted"/>
<protein>
    <submittedName>
        <fullName evidence="8">Nitrite reductase small subunit NirD</fullName>
    </submittedName>
</protein>
<evidence type="ECO:0000256" key="3">
    <source>
        <dbReference type="ARBA" id="ARBA00023002"/>
    </source>
</evidence>
<keyword evidence="3" id="KW-0560">Oxidoreductase</keyword>
<keyword evidence="6" id="KW-0534">Nitrate assimilation</keyword>
<comment type="caution">
    <text evidence="8">The sequence shown here is derived from an EMBL/GenBank/DDBJ whole genome shotgun (WGS) entry which is preliminary data.</text>
</comment>
<evidence type="ECO:0000259" key="7">
    <source>
        <dbReference type="PROSITE" id="PS51296"/>
    </source>
</evidence>
<evidence type="ECO:0000256" key="6">
    <source>
        <dbReference type="ARBA" id="ARBA00023063"/>
    </source>
</evidence>
<evidence type="ECO:0000256" key="5">
    <source>
        <dbReference type="ARBA" id="ARBA00023014"/>
    </source>
</evidence>
<evidence type="ECO:0000313" key="8">
    <source>
        <dbReference type="EMBL" id="NUQ89354.1"/>
    </source>
</evidence>
<dbReference type="PROSITE" id="PS51296">
    <property type="entry name" value="RIESKE"/>
    <property type="match status" value="1"/>
</dbReference>
<dbReference type="Gene3D" id="2.102.10.10">
    <property type="entry name" value="Rieske [2Fe-2S] iron-sulphur domain"/>
    <property type="match status" value="1"/>
</dbReference>
<dbReference type="GO" id="GO:0016705">
    <property type="term" value="F:oxidoreductase activity, acting on paired donors, with incorporation or reduction of molecular oxygen"/>
    <property type="evidence" value="ECO:0007669"/>
    <property type="project" value="UniProtKB-ARBA"/>
</dbReference>
<dbReference type="GO" id="GO:0051537">
    <property type="term" value="F:2 iron, 2 sulfur cluster binding"/>
    <property type="evidence" value="ECO:0007669"/>
    <property type="project" value="UniProtKB-KW"/>
</dbReference>
<dbReference type="SUPFAM" id="SSF50022">
    <property type="entry name" value="ISP domain"/>
    <property type="match status" value="1"/>
</dbReference>
<dbReference type="InterPro" id="IPR017941">
    <property type="entry name" value="Rieske_2Fe-2S"/>
</dbReference>
<dbReference type="InterPro" id="IPR036922">
    <property type="entry name" value="Rieske_2Fe-2S_sf"/>
</dbReference>
<dbReference type="GO" id="GO:0046872">
    <property type="term" value="F:metal ion binding"/>
    <property type="evidence" value="ECO:0007669"/>
    <property type="project" value="UniProtKB-KW"/>
</dbReference>
<sequence>MIHVEPICAFDRLVPGRGVAALLADGAQVALFRLYDDSLHAVANRDPFTGANVLSRGLVGDRGGEPVVVSPLLKQAFSLKTGECLDDPDTALEVYAVEVQDGVIRVGARSEAEVAA</sequence>
<reference evidence="8 9" key="1">
    <citation type="submission" date="2020-05" db="EMBL/GenBank/DDBJ databases">
        <title>DNA-SIP metagenomic assembled genomes.</title>
        <authorList>
            <person name="Yu J."/>
        </authorList>
    </citation>
    <scope>NUCLEOTIDE SEQUENCE [LARGE SCALE GENOMIC DNA]</scope>
    <source>
        <strain evidence="8">Bin5.27</strain>
    </source>
</reference>
<dbReference type="EMBL" id="JABFXE010000534">
    <property type="protein sequence ID" value="NUQ89354.1"/>
    <property type="molecule type" value="Genomic_DNA"/>
</dbReference>
<dbReference type="GO" id="GO:0008942">
    <property type="term" value="F:nitrite reductase [NAD(P)H] activity"/>
    <property type="evidence" value="ECO:0007669"/>
    <property type="project" value="InterPro"/>
</dbReference>